<dbReference type="InterPro" id="IPR018114">
    <property type="entry name" value="TRYPSIN_HIS"/>
</dbReference>
<dbReference type="InterPro" id="IPR009003">
    <property type="entry name" value="Peptidase_S1_PA"/>
</dbReference>
<keyword evidence="3" id="KW-0720">Serine protease</keyword>
<dbReference type="PROSITE" id="PS00135">
    <property type="entry name" value="TRYPSIN_SER"/>
    <property type="match status" value="1"/>
</dbReference>
<dbReference type="SMART" id="SM00020">
    <property type="entry name" value="Tryp_SPc"/>
    <property type="match status" value="1"/>
</dbReference>
<keyword evidence="3" id="KW-0378">Hydrolase</keyword>
<dbReference type="PROSITE" id="PS00134">
    <property type="entry name" value="TRYPSIN_HIS"/>
    <property type="match status" value="1"/>
</dbReference>
<evidence type="ECO:0000256" key="1">
    <source>
        <dbReference type="ARBA" id="ARBA00023026"/>
    </source>
</evidence>
<dbReference type="CDD" id="cd00190">
    <property type="entry name" value="Tryp_SPc"/>
    <property type="match status" value="1"/>
</dbReference>
<keyword evidence="2" id="KW-1015">Disulfide bond</keyword>
<feature type="chain" id="PRO_5030556550" description="Peptidase S1 domain-containing protein" evidence="5">
    <location>
        <begin position="20"/>
        <end position="435"/>
    </location>
</feature>
<dbReference type="AlphaFoldDB" id="A0A7S1UQQ4"/>
<gene>
    <name evidence="7" type="ORF">GOCE00092_LOCUS4625</name>
</gene>
<dbReference type="InterPro" id="IPR043504">
    <property type="entry name" value="Peptidase_S1_PA_chymotrypsin"/>
</dbReference>
<dbReference type="SUPFAM" id="SSF50494">
    <property type="entry name" value="Trypsin-like serine proteases"/>
    <property type="match status" value="1"/>
</dbReference>
<dbReference type="Gene3D" id="2.40.10.10">
    <property type="entry name" value="Trypsin-like serine proteases"/>
    <property type="match status" value="1"/>
</dbReference>
<evidence type="ECO:0000313" key="7">
    <source>
        <dbReference type="EMBL" id="CAD9275717.1"/>
    </source>
</evidence>
<evidence type="ECO:0000256" key="2">
    <source>
        <dbReference type="ARBA" id="ARBA00023157"/>
    </source>
</evidence>
<dbReference type="FunFam" id="2.40.10.10:FF:000002">
    <property type="entry name" value="Transmembrane protease serine"/>
    <property type="match status" value="1"/>
</dbReference>
<feature type="compositionally biased region" description="Polar residues" evidence="4">
    <location>
        <begin position="321"/>
        <end position="346"/>
    </location>
</feature>
<dbReference type="GO" id="GO:0004252">
    <property type="term" value="F:serine-type endopeptidase activity"/>
    <property type="evidence" value="ECO:0007669"/>
    <property type="project" value="InterPro"/>
</dbReference>
<accession>A0A7S1UQQ4</accession>
<keyword evidence="1" id="KW-0843">Virulence</keyword>
<feature type="compositionally biased region" description="Low complexity" evidence="4">
    <location>
        <begin position="355"/>
        <end position="372"/>
    </location>
</feature>
<feature type="signal peptide" evidence="5">
    <location>
        <begin position="1"/>
        <end position="19"/>
    </location>
</feature>
<evidence type="ECO:0000256" key="3">
    <source>
        <dbReference type="RuleBase" id="RU363034"/>
    </source>
</evidence>
<evidence type="ECO:0000256" key="4">
    <source>
        <dbReference type="SAM" id="MobiDB-lite"/>
    </source>
</evidence>
<reference evidence="7" key="1">
    <citation type="submission" date="2021-01" db="EMBL/GenBank/DDBJ databases">
        <authorList>
            <person name="Corre E."/>
            <person name="Pelletier E."/>
            <person name="Niang G."/>
            <person name="Scheremetjew M."/>
            <person name="Finn R."/>
            <person name="Kale V."/>
            <person name="Holt S."/>
            <person name="Cochrane G."/>
            <person name="Meng A."/>
            <person name="Brown T."/>
            <person name="Cohen L."/>
        </authorList>
    </citation>
    <scope>NUCLEOTIDE SEQUENCE</scope>
    <source>
        <strain evidence="7">CCMP 410</strain>
    </source>
</reference>
<dbReference type="InterPro" id="IPR033116">
    <property type="entry name" value="TRYPSIN_SER"/>
</dbReference>
<dbReference type="PROSITE" id="PS50240">
    <property type="entry name" value="TRYPSIN_DOM"/>
    <property type="match status" value="1"/>
</dbReference>
<evidence type="ECO:0000256" key="5">
    <source>
        <dbReference type="SAM" id="SignalP"/>
    </source>
</evidence>
<feature type="region of interest" description="Disordered" evidence="4">
    <location>
        <begin position="254"/>
        <end position="380"/>
    </location>
</feature>
<evidence type="ECO:0000259" key="6">
    <source>
        <dbReference type="PROSITE" id="PS50240"/>
    </source>
</evidence>
<dbReference type="EMBL" id="HBGK01008876">
    <property type="protein sequence ID" value="CAD9275717.1"/>
    <property type="molecule type" value="Transcribed_RNA"/>
</dbReference>
<dbReference type="PRINTS" id="PR00722">
    <property type="entry name" value="CHYMOTRYPSIN"/>
</dbReference>
<feature type="domain" description="Peptidase S1" evidence="6">
    <location>
        <begin position="29"/>
        <end position="249"/>
    </location>
</feature>
<name>A0A7S1UQQ4_9STRA</name>
<dbReference type="PANTHER" id="PTHR24252:SF7">
    <property type="entry name" value="HYALIN"/>
    <property type="match status" value="1"/>
</dbReference>
<sequence>MRGTTLLISSLAMAVVVSGNSTPDIATRIIGGQEANENEFPFFASWDGRCGASLVHDDIVLTAAHCEDITSTRIWVGAYRFRSTQGGAVERSIIQRKKHWNYNAGTVENDFMLLKLNEPVSGKQPVIVNEAADNPTSGEPLTVMGFGVTQEGSDFASNELLKVTIQHTANDDCRRQYGNLFEPSNMLCAGASGQDACKGDSGGPLVESFNGYWRVVGVTSWAWGCAREDAHGVYSRISSVSSWIKEQICEMSDTPPESCLSEAFVDATPSPTPVPQTPAPTPSPTPPPTPAPTPSPTPAPTPSPIPAATATPTTPPPPSNFPTERPSQPAPTQAPSKAPTSGPTLNPTEVEETEAPSAAETETPTVGPTAAPTPAPMSQETVCINHDGTFYVDSEVGIQSCSWLGSNLERYGYLCRMPEVGVRCQLTCQSCEIFW</sequence>
<proteinExistence type="predicted"/>
<protein>
    <recommendedName>
        <fullName evidence="6">Peptidase S1 domain-containing protein</fullName>
    </recommendedName>
</protein>
<dbReference type="GO" id="GO:0006508">
    <property type="term" value="P:proteolysis"/>
    <property type="evidence" value="ECO:0007669"/>
    <property type="project" value="UniProtKB-KW"/>
</dbReference>
<feature type="compositionally biased region" description="Pro residues" evidence="4">
    <location>
        <begin position="270"/>
        <end position="305"/>
    </location>
</feature>
<organism evidence="7">
    <name type="scientific">Grammatophora oceanica</name>
    <dbReference type="NCBI Taxonomy" id="210454"/>
    <lineage>
        <taxon>Eukaryota</taxon>
        <taxon>Sar</taxon>
        <taxon>Stramenopiles</taxon>
        <taxon>Ochrophyta</taxon>
        <taxon>Bacillariophyta</taxon>
        <taxon>Fragilariophyceae</taxon>
        <taxon>Fragilariophycidae</taxon>
        <taxon>Rhabdonematales</taxon>
        <taxon>Grammatophoraceae</taxon>
        <taxon>Grammatophora</taxon>
    </lineage>
</organism>
<dbReference type="InterPro" id="IPR001314">
    <property type="entry name" value="Peptidase_S1A"/>
</dbReference>
<keyword evidence="3" id="KW-0645">Protease</keyword>
<dbReference type="PANTHER" id="PTHR24252">
    <property type="entry name" value="ACROSIN-RELATED"/>
    <property type="match status" value="1"/>
</dbReference>
<keyword evidence="5" id="KW-0732">Signal</keyword>
<dbReference type="Pfam" id="PF00089">
    <property type="entry name" value="Trypsin"/>
    <property type="match status" value="1"/>
</dbReference>
<dbReference type="InterPro" id="IPR001254">
    <property type="entry name" value="Trypsin_dom"/>
</dbReference>